<dbReference type="InParanoid" id="F2U0B3"/>
<reference evidence="2" key="1">
    <citation type="submission" date="2009-08" db="EMBL/GenBank/DDBJ databases">
        <title>Annotation of Salpingoeca rosetta.</title>
        <authorList>
            <consortium name="The Broad Institute Genome Sequencing Platform"/>
            <person name="Russ C."/>
            <person name="Cuomo C."/>
            <person name="Burger G."/>
            <person name="Gray M.W."/>
            <person name="Holland P.W.H."/>
            <person name="King N."/>
            <person name="Lang F.B.F."/>
            <person name="Roger A.J."/>
            <person name="Ruiz-Trillo I."/>
            <person name="Young S.K."/>
            <person name="Zeng Q."/>
            <person name="Gargeya S."/>
            <person name="Alvarado L."/>
            <person name="Berlin A."/>
            <person name="Chapman S.B."/>
            <person name="Chen Z."/>
            <person name="Freedman E."/>
            <person name="Gellesch M."/>
            <person name="Goldberg J."/>
            <person name="Griggs A."/>
            <person name="Gujja S."/>
            <person name="Heilman E."/>
            <person name="Heiman D."/>
            <person name="Howarth C."/>
            <person name="Mehta T."/>
            <person name="Neiman D."/>
            <person name="Pearson M."/>
            <person name="Roberts A."/>
            <person name="Saif S."/>
            <person name="Shea T."/>
            <person name="Shenoy N."/>
            <person name="Sisk P."/>
            <person name="Stolte C."/>
            <person name="Sykes S."/>
            <person name="White J."/>
            <person name="Yandava C."/>
            <person name="Haas B."/>
            <person name="Nusbaum C."/>
            <person name="Birren B."/>
        </authorList>
    </citation>
    <scope>NUCLEOTIDE SEQUENCE [LARGE SCALE GENOMIC DNA]</scope>
    <source>
        <strain evidence="2">ATCC 50818</strain>
    </source>
</reference>
<dbReference type="AlphaFoldDB" id="F2U0B3"/>
<dbReference type="OrthoDB" id="2161379at2759"/>
<gene>
    <name evidence="2" type="ORF">PTSG_01427</name>
</gene>
<dbReference type="EMBL" id="GL832958">
    <property type="protein sequence ID" value="EGD80841.1"/>
    <property type="molecule type" value="Genomic_DNA"/>
</dbReference>
<evidence type="ECO:0000313" key="2">
    <source>
        <dbReference type="EMBL" id="EGD80841.1"/>
    </source>
</evidence>
<dbReference type="PANTHER" id="PTHR44666:SF1">
    <property type="entry name" value="WD REPEAT-CONTAINING PROTEIN 53"/>
    <property type="match status" value="1"/>
</dbReference>
<evidence type="ECO:0000256" key="1">
    <source>
        <dbReference type="SAM" id="MobiDB-lite"/>
    </source>
</evidence>
<dbReference type="InterPro" id="IPR011047">
    <property type="entry name" value="Quinoprotein_ADH-like_sf"/>
</dbReference>
<dbReference type="InterPro" id="IPR001680">
    <property type="entry name" value="WD40_rpt"/>
</dbReference>
<proteinExistence type="predicted"/>
<dbReference type="STRING" id="946362.F2U0B3"/>
<dbReference type="RefSeq" id="XP_004997402.1">
    <property type="nucleotide sequence ID" value="XM_004997345.1"/>
</dbReference>
<protein>
    <submittedName>
        <fullName evidence="2">Uncharacterized protein</fullName>
    </submittedName>
</protein>
<name>F2U0B3_SALR5</name>
<dbReference type="GeneID" id="16077999"/>
<sequence>MEVSGVVKLRGDECGEVVSVATTWEQQQRQASDEALVCSEQRVLLLDTRTREQRTMITAAAGAGGAGFTAACYQGDDKNNMLVAREDGHVCVYDRRRPDRPAHDIDCSGGEEVNGLWPHPSKHFVAATDDDGSVSILDARQGKVFKRLAPSQRAHTLITTTAAFLPNQRWEVLTAGMDCMLLRWLFSKGRVLERRHFKTDTEEDGRMFNPPLVHHMAINGPGNRLAIALGSGDVHVLDINQQAETRQRLQPSLVLTGKHTYDASRVAFLQDHDDNNARLVSCGNDRRVCVWDISRPGLPRPASSGGNGPATSSTKMAADARTQDEGAPDAGTDVDSSDSGSRLVHSTRCKYKINDLRAISATSIVFADTQGNICLGALKA</sequence>
<dbReference type="InterPro" id="IPR042453">
    <property type="entry name" value="WDR53"/>
</dbReference>
<evidence type="ECO:0000313" key="3">
    <source>
        <dbReference type="Proteomes" id="UP000007799"/>
    </source>
</evidence>
<dbReference type="Proteomes" id="UP000007799">
    <property type="component" value="Unassembled WGS sequence"/>
</dbReference>
<dbReference type="SMART" id="SM00320">
    <property type="entry name" value="WD40"/>
    <property type="match status" value="4"/>
</dbReference>
<dbReference type="KEGG" id="sre:PTSG_01427"/>
<dbReference type="Gene3D" id="2.130.10.10">
    <property type="entry name" value="YVTN repeat-like/Quinoprotein amine dehydrogenase"/>
    <property type="match status" value="2"/>
</dbReference>
<dbReference type="SUPFAM" id="SSF50998">
    <property type="entry name" value="Quinoprotein alcohol dehydrogenase-like"/>
    <property type="match status" value="1"/>
</dbReference>
<organism evidence="3">
    <name type="scientific">Salpingoeca rosetta (strain ATCC 50818 / BSB-021)</name>
    <dbReference type="NCBI Taxonomy" id="946362"/>
    <lineage>
        <taxon>Eukaryota</taxon>
        <taxon>Choanoflagellata</taxon>
        <taxon>Craspedida</taxon>
        <taxon>Salpingoecidae</taxon>
        <taxon>Salpingoeca</taxon>
    </lineage>
</organism>
<feature type="region of interest" description="Disordered" evidence="1">
    <location>
        <begin position="296"/>
        <end position="342"/>
    </location>
</feature>
<dbReference type="InterPro" id="IPR015943">
    <property type="entry name" value="WD40/YVTN_repeat-like_dom_sf"/>
</dbReference>
<dbReference type="PANTHER" id="PTHR44666">
    <property type="entry name" value="WD REPEAT-CONTAINING PROTEIN 53"/>
    <property type="match status" value="1"/>
</dbReference>
<dbReference type="eggNOG" id="ENOG502QQ86">
    <property type="taxonomic scope" value="Eukaryota"/>
</dbReference>
<keyword evidence="3" id="KW-1185">Reference proteome</keyword>
<dbReference type="Pfam" id="PF00400">
    <property type="entry name" value="WD40"/>
    <property type="match status" value="1"/>
</dbReference>
<accession>F2U0B3</accession>